<name>A0ABN8Y0U1_RANTA</name>
<sequence>MKQAQVIFIFGPDCLLLSRHVGFSHMWGRQLCSVPSLTTFGLVCSLCYGRVAGSGVGAAAWTWMDTWRRSLPTASPSPAAWSSRTMLGVGRPPRPPVGARSPADVAPGLDSCPAHTACSRPRCVVADQ</sequence>
<organism evidence="2 3">
    <name type="scientific">Rangifer tarandus platyrhynchus</name>
    <name type="common">Svalbard reindeer</name>
    <dbReference type="NCBI Taxonomy" id="3082113"/>
    <lineage>
        <taxon>Eukaryota</taxon>
        <taxon>Metazoa</taxon>
        <taxon>Chordata</taxon>
        <taxon>Craniata</taxon>
        <taxon>Vertebrata</taxon>
        <taxon>Euteleostomi</taxon>
        <taxon>Mammalia</taxon>
        <taxon>Eutheria</taxon>
        <taxon>Laurasiatheria</taxon>
        <taxon>Artiodactyla</taxon>
        <taxon>Ruminantia</taxon>
        <taxon>Pecora</taxon>
        <taxon>Cervidae</taxon>
        <taxon>Odocoileinae</taxon>
        <taxon>Rangifer</taxon>
    </lineage>
</organism>
<protein>
    <submittedName>
        <fullName evidence="2">Uncharacterized protein</fullName>
    </submittedName>
</protein>
<evidence type="ECO:0000313" key="3">
    <source>
        <dbReference type="Proteomes" id="UP001176941"/>
    </source>
</evidence>
<reference evidence="2" key="1">
    <citation type="submission" date="2023-04" db="EMBL/GenBank/DDBJ databases">
        <authorList>
            <consortium name="ELIXIR-Norway"/>
        </authorList>
    </citation>
    <scope>NUCLEOTIDE SEQUENCE [LARGE SCALE GENOMIC DNA]</scope>
</reference>
<feature type="compositionally biased region" description="Low complexity" evidence="1">
    <location>
        <begin position="73"/>
        <end position="103"/>
    </location>
</feature>
<evidence type="ECO:0000256" key="1">
    <source>
        <dbReference type="SAM" id="MobiDB-lite"/>
    </source>
</evidence>
<feature type="region of interest" description="Disordered" evidence="1">
    <location>
        <begin position="73"/>
        <end position="113"/>
    </location>
</feature>
<keyword evidence="3" id="KW-1185">Reference proteome</keyword>
<accession>A0ABN8Y0U1</accession>
<evidence type="ECO:0000313" key="2">
    <source>
        <dbReference type="EMBL" id="CAI9155023.1"/>
    </source>
</evidence>
<dbReference type="EMBL" id="OX459948">
    <property type="protein sequence ID" value="CAI9155023.1"/>
    <property type="molecule type" value="Genomic_DNA"/>
</dbReference>
<dbReference type="Proteomes" id="UP001176941">
    <property type="component" value="Chromosome 12"/>
</dbReference>
<proteinExistence type="predicted"/>
<gene>
    <name evidence="2" type="ORF">MRATA1EN1_LOCUS3985</name>
</gene>